<dbReference type="AlphaFoldDB" id="A0A2T3G679"/>
<organism evidence="1 2">
    <name type="scientific">Faecalibacillus intestinalis</name>
    <dbReference type="NCBI Taxonomy" id="1982626"/>
    <lineage>
        <taxon>Bacteria</taxon>
        <taxon>Bacillati</taxon>
        <taxon>Bacillota</taxon>
        <taxon>Erysipelotrichia</taxon>
        <taxon>Erysipelotrichales</taxon>
        <taxon>Coprobacillaceae</taxon>
        <taxon>Faecalibacillus</taxon>
    </lineage>
</organism>
<sequence>MKKIEIELILPQGALFYQNINLFIYKQYINFLYKLNCFAVDQKCCSCPLSKECYYYHCTGENFKYYPNILIENPIFTQAIFQKEEVLKISFFIIGEDIKHMNYIKLFFQSYLNQKIQGYFFYLKNINMIDCNQKNISLNHIMISSCIKTTHFTDEYNQMINYYNKHYLTQYNNLSNYMVDIKNIKHSQQEGIQFKTKKIVPRGFTYHISFNEDINIPLDILYIGIGHFNFIGGGELET</sequence>
<dbReference type="EMBL" id="PYLQ01000002">
    <property type="protein sequence ID" value="PST43019.1"/>
    <property type="molecule type" value="Genomic_DNA"/>
</dbReference>
<comment type="caution">
    <text evidence="1">The sequence shown here is derived from an EMBL/GenBank/DDBJ whole genome shotgun (WGS) entry which is preliminary data.</text>
</comment>
<evidence type="ECO:0000313" key="1">
    <source>
        <dbReference type="EMBL" id="PST43019.1"/>
    </source>
</evidence>
<evidence type="ECO:0008006" key="3">
    <source>
        <dbReference type="Google" id="ProtNLM"/>
    </source>
</evidence>
<gene>
    <name evidence="1" type="ORF">C7U54_02475</name>
</gene>
<dbReference type="Proteomes" id="UP000240974">
    <property type="component" value="Unassembled WGS sequence"/>
</dbReference>
<proteinExistence type="predicted"/>
<accession>A0A2T3G679</accession>
<keyword evidence="2" id="KW-1185">Reference proteome</keyword>
<evidence type="ECO:0000313" key="2">
    <source>
        <dbReference type="Proteomes" id="UP000240974"/>
    </source>
</evidence>
<dbReference type="RefSeq" id="WP_107029185.1">
    <property type="nucleotide sequence ID" value="NZ_JAQEZV010000007.1"/>
</dbReference>
<name>A0A2T3G679_9FIRM</name>
<reference evidence="1 2" key="1">
    <citation type="journal article" date="2019" name="Int. J. Syst. Evol. Microbiol.">
        <title>Faecalibacillus intestinalis gen. nov., sp. nov. and Faecalibacillus faecis sp. nov., isolated from human faeces.</title>
        <authorList>
            <person name="Seo B."/>
            <person name="Jeon K."/>
            <person name="Baek I."/>
            <person name="Lee Y.M."/>
            <person name="Baek K."/>
            <person name="Ko G."/>
        </authorList>
    </citation>
    <scope>NUCLEOTIDE SEQUENCE [LARGE SCALE GENOMIC DNA]</scope>
    <source>
        <strain evidence="1 2">SNUG30099</strain>
    </source>
</reference>
<protein>
    <recommendedName>
        <fullName evidence="3">CRISPR-associated protein Cas6 C-terminal domain-containing protein</fullName>
    </recommendedName>
</protein>